<accession>A0A928YQ21</accession>
<organism evidence="2 3">
    <name type="scientific">Sphingobacterium hungaricum</name>
    <dbReference type="NCBI Taxonomy" id="2082723"/>
    <lineage>
        <taxon>Bacteria</taxon>
        <taxon>Pseudomonadati</taxon>
        <taxon>Bacteroidota</taxon>
        <taxon>Sphingobacteriia</taxon>
        <taxon>Sphingobacteriales</taxon>
        <taxon>Sphingobacteriaceae</taxon>
        <taxon>Sphingobacterium</taxon>
    </lineage>
</organism>
<dbReference type="RefSeq" id="WP_196934859.1">
    <property type="nucleotide sequence ID" value="NZ_MU158698.1"/>
</dbReference>
<protein>
    <submittedName>
        <fullName evidence="2">Uncharacterized protein</fullName>
    </submittedName>
</protein>
<dbReference type="AlphaFoldDB" id="A0A928YQ21"/>
<evidence type="ECO:0000313" key="3">
    <source>
        <dbReference type="Proteomes" id="UP000616201"/>
    </source>
</evidence>
<proteinExistence type="predicted"/>
<dbReference type="EMBL" id="PRDK01000001">
    <property type="protein sequence ID" value="MBE8712530.1"/>
    <property type="molecule type" value="Genomic_DNA"/>
</dbReference>
<evidence type="ECO:0000313" key="2">
    <source>
        <dbReference type="EMBL" id="MBE8712530.1"/>
    </source>
</evidence>
<feature type="transmembrane region" description="Helical" evidence="1">
    <location>
        <begin position="6"/>
        <end position="25"/>
    </location>
</feature>
<name>A0A928YQ21_9SPHI</name>
<gene>
    <name evidence="2" type="ORF">C4F49_02395</name>
</gene>
<keyword evidence="1" id="KW-0472">Membrane</keyword>
<keyword evidence="3" id="KW-1185">Reference proteome</keyword>
<dbReference type="Proteomes" id="UP000616201">
    <property type="component" value="Unassembled WGS sequence"/>
</dbReference>
<sequence>MDNIWIPIITASFTVIANAIFYSFVKNDIDKKIEQHKIIYSGIFKEKLEIYKKLLNSIDELKDKIVHYGHGGDSSGINPMEIRKDINTFIRFNQQASIFYPKNILENTNLIRKELQDVYDLSFQRDFHKKNDFEFKDFNIYFERLSNLTSGRSFNQLKNDLIDNIKMDFNIKN</sequence>
<keyword evidence="1" id="KW-1133">Transmembrane helix</keyword>
<keyword evidence="1" id="KW-0812">Transmembrane</keyword>
<comment type="caution">
    <text evidence="2">The sequence shown here is derived from an EMBL/GenBank/DDBJ whole genome shotgun (WGS) entry which is preliminary data.</text>
</comment>
<reference evidence="2" key="1">
    <citation type="submission" date="2018-02" db="EMBL/GenBank/DDBJ databases">
        <authorList>
            <person name="Vasarhelyi B.M."/>
            <person name="Deshmukh S."/>
            <person name="Balint B."/>
            <person name="Kukolya J."/>
        </authorList>
    </citation>
    <scope>NUCLEOTIDE SEQUENCE</scope>
    <source>
        <strain evidence="2">KB22</strain>
    </source>
</reference>
<evidence type="ECO:0000256" key="1">
    <source>
        <dbReference type="SAM" id="Phobius"/>
    </source>
</evidence>